<sequence length="151" mass="16775">MLVGYPEGSHLTAPPLVLESRPQVLGTHALRTRSDSSSSAIAPRMSMGKALDAPGNARPTKRARVSNTRASQEASQATIIPEESENEEDNKDILEEKKQNKTLTTKYNKGKGKIKERVFDEKYTCNIFDHKRSDFSGSMASGSMERLDKYK</sequence>
<dbReference type="EMBL" id="KZ613855">
    <property type="protein sequence ID" value="PMD55494.1"/>
    <property type="molecule type" value="Genomic_DNA"/>
</dbReference>
<dbReference type="AlphaFoldDB" id="A0A2J6SXK5"/>
<dbReference type="GeneID" id="36591715"/>
<reference evidence="2 3" key="1">
    <citation type="submission" date="2016-04" db="EMBL/GenBank/DDBJ databases">
        <title>A degradative enzymes factory behind the ericoid mycorrhizal symbiosis.</title>
        <authorList>
            <consortium name="DOE Joint Genome Institute"/>
            <person name="Martino E."/>
            <person name="Morin E."/>
            <person name="Grelet G."/>
            <person name="Kuo A."/>
            <person name="Kohler A."/>
            <person name="Daghino S."/>
            <person name="Barry K."/>
            <person name="Choi C."/>
            <person name="Cichocki N."/>
            <person name="Clum A."/>
            <person name="Copeland A."/>
            <person name="Hainaut M."/>
            <person name="Haridas S."/>
            <person name="Labutti K."/>
            <person name="Lindquist E."/>
            <person name="Lipzen A."/>
            <person name="Khouja H.-R."/>
            <person name="Murat C."/>
            <person name="Ohm R."/>
            <person name="Olson A."/>
            <person name="Spatafora J."/>
            <person name="Veneault-Fourrey C."/>
            <person name="Henrissat B."/>
            <person name="Grigoriev I."/>
            <person name="Martin F."/>
            <person name="Perotto S."/>
        </authorList>
    </citation>
    <scope>NUCLEOTIDE SEQUENCE [LARGE SCALE GENOMIC DNA]</scope>
    <source>
        <strain evidence="2 3">E</strain>
    </source>
</reference>
<gene>
    <name evidence="2" type="ORF">K444DRAFT_633629</name>
</gene>
<name>A0A2J6SXK5_9HELO</name>
<evidence type="ECO:0000313" key="3">
    <source>
        <dbReference type="Proteomes" id="UP000235371"/>
    </source>
</evidence>
<dbReference type="RefSeq" id="XP_024732398.1">
    <property type="nucleotide sequence ID" value="XM_024883638.1"/>
</dbReference>
<dbReference type="OrthoDB" id="10635862at2759"/>
<evidence type="ECO:0000313" key="2">
    <source>
        <dbReference type="EMBL" id="PMD55494.1"/>
    </source>
</evidence>
<protein>
    <submittedName>
        <fullName evidence="2">Uncharacterized protein</fullName>
    </submittedName>
</protein>
<feature type="region of interest" description="Disordered" evidence="1">
    <location>
        <begin position="29"/>
        <end position="101"/>
    </location>
</feature>
<evidence type="ECO:0000256" key="1">
    <source>
        <dbReference type="SAM" id="MobiDB-lite"/>
    </source>
</evidence>
<dbReference type="Proteomes" id="UP000235371">
    <property type="component" value="Unassembled WGS sequence"/>
</dbReference>
<proteinExistence type="predicted"/>
<dbReference type="InParanoid" id="A0A2J6SXK5"/>
<accession>A0A2J6SXK5</accession>
<feature type="compositionally biased region" description="Polar residues" evidence="1">
    <location>
        <begin position="65"/>
        <end position="78"/>
    </location>
</feature>
<organism evidence="2 3">
    <name type="scientific">Hyaloscypha bicolor E</name>
    <dbReference type="NCBI Taxonomy" id="1095630"/>
    <lineage>
        <taxon>Eukaryota</taxon>
        <taxon>Fungi</taxon>
        <taxon>Dikarya</taxon>
        <taxon>Ascomycota</taxon>
        <taxon>Pezizomycotina</taxon>
        <taxon>Leotiomycetes</taxon>
        <taxon>Helotiales</taxon>
        <taxon>Hyaloscyphaceae</taxon>
        <taxon>Hyaloscypha</taxon>
        <taxon>Hyaloscypha bicolor</taxon>
    </lineage>
</organism>
<keyword evidence="3" id="KW-1185">Reference proteome</keyword>